<gene>
    <name evidence="4" type="ORF">METHB2_10074</name>
</gene>
<keyword evidence="5" id="KW-1185">Reference proteome</keyword>
<dbReference type="InterPro" id="IPR002068">
    <property type="entry name" value="A-crystallin/Hsp20_dom"/>
</dbReference>
<evidence type="ECO:0000259" key="3">
    <source>
        <dbReference type="PROSITE" id="PS01031"/>
    </source>
</evidence>
<evidence type="ECO:0000313" key="4">
    <source>
        <dbReference type="EMBL" id="CAA9889229.1"/>
    </source>
</evidence>
<dbReference type="EMBL" id="CADCXN010000001">
    <property type="protein sequence ID" value="CAA9889229.1"/>
    <property type="molecule type" value="Genomic_DNA"/>
</dbReference>
<feature type="domain" description="SHSP" evidence="3">
    <location>
        <begin position="37"/>
        <end position="146"/>
    </location>
</feature>
<evidence type="ECO:0000256" key="2">
    <source>
        <dbReference type="RuleBase" id="RU003616"/>
    </source>
</evidence>
<name>A0A8S0W8E4_9GAMM</name>
<dbReference type="InterPro" id="IPR031107">
    <property type="entry name" value="Small_HSP"/>
</dbReference>
<dbReference type="SUPFAM" id="SSF49764">
    <property type="entry name" value="HSP20-like chaperones"/>
    <property type="match status" value="1"/>
</dbReference>
<dbReference type="Proteomes" id="UP000494216">
    <property type="component" value="Unassembled WGS sequence"/>
</dbReference>
<evidence type="ECO:0000313" key="5">
    <source>
        <dbReference type="Proteomes" id="UP000494216"/>
    </source>
</evidence>
<comment type="caution">
    <text evidence="4">The sequence shown here is derived from an EMBL/GenBank/DDBJ whole genome shotgun (WGS) entry which is preliminary data.</text>
</comment>
<comment type="similarity">
    <text evidence="1 2">Belongs to the small heat shock protein (HSP20) family.</text>
</comment>
<accession>A0A8S0W8E4</accession>
<dbReference type="InterPro" id="IPR008978">
    <property type="entry name" value="HSP20-like_chaperone"/>
</dbReference>
<dbReference type="AlphaFoldDB" id="A0A8S0W8E4"/>
<organism evidence="4 5">
    <name type="scientific">Candidatus Methylobacter favarea</name>
    <dbReference type="NCBI Taxonomy" id="2707345"/>
    <lineage>
        <taxon>Bacteria</taxon>
        <taxon>Pseudomonadati</taxon>
        <taxon>Pseudomonadota</taxon>
        <taxon>Gammaproteobacteria</taxon>
        <taxon>Methylococcales</taxon>
        <taxon>Methylococcaceae</taxon>
        <taxon>Methylobacter</taxon>
    </lineage>
</organism>
<dbReference type="Pfam" id="PF00011">
    <property type="entry name" value="HSP20"/>
    <property type="match status" value="1"/>
</dbReference>
<evidence type="ECO:0000256" key="1">
    <source>
        <dbReference type="PROSITE-ProRule" id="PRU00285"/>
    </source>
</evidence>
<dbReference type="Gene3D" id="2.60.40.790">
    <property type="match status" value="1"/>
</dbReference>
<dbReference type="RefSeq" id="WP_174624262.1">
    <property type="nucleotide sequence ID" value="NZ_CADCXN010000001.1"/>
</dbReference>
<dbReference type="PROSITE" id="PS01031">
    <property type="entry name" value="SHSP"/>
    <property type="match status" value="1"/>
</dbReference>
<protein>
    <submittedName>
        <fullName evidence="4">Heat shock protein Hsp20</fullName>
    </submittedName>
</protein>
<proteinExistence type="inferred from homology"/>
<sequence length="146" mass="16565">MLYQTYLESDLSDQFERMRRQMDSLFGAWPSISSIRAAAAGSFPATNVGASAERVDVYIFAAGIDPNSLDIQLQQNLLTFSGKRELKSQENATCYLSERFNGEFRRVLTLPEDIDSEKVEASYRDGVLHVIVQRREAVKPRQIQVK</sequence>
<reference evidence="4 5" key="1">
    <citation type="submission" date="2020-02" db="EMBL/GenBank/DDBJ databases">
        <authorList>
            <person name="Hogendoorn C."/>
        </authorList>
    </citation>
    <scope>NUCLEOTIDE SEQUENCE [LARGE SCALE GENOMIC DNA]</scope>
    <source>
        <strain evidence="4">METHB21</strain>
    </source>
</reference>
<dbReference type="CDD" id="cd06464">
    <property type="entry name" value="ACD_sHsps-like"/>
    <property type="match status" value="1"/>
</dbReference>
<keyword evidence="4" id="KW-0346">Stress response</keyword>
<dbReference type="PANTHER" id="PTHR11527">
    <property type="entry name" value="HEAT-SHOCK PROTEIN 20 FAMILY MEMBER"/>
    <property type="match status" value="1"/>
</dbReference>